<gene>
    <name evidence="2" type="ORF">GCM10023092_21020</name>
</gene>
<feature type="domain" description="Secretion system C-terminal sorting" evidence="1">
    <location>
        <begin position="513"/>
        <end position="574"/>
    </location>
</feature>
<dbReference type="Proteomes" id="UP001501410">
    <property type="component" value="Unassembled WGS sequence"/>
</dbReference>
<proteinExistence type="predicted"/>
<evidence type="ECO:0000313" key="3">
    <source>
        <dbReference type="Proteomes" id="UP001501410"/>
    </source>
</evidence>
<dbReference type="Pfam" id="PF18962">
    <property type="entry name" value="Por_Secre_tail"/>
    <property type="match status" value="1"/>
</dbReference>
<dbReference type="NCBIfam" id="TIGR04183">
    <property type="entry name" value="Por_Secre_tail"/>
    <property type="match status" value="1"/>
</dbReference>
<organism evidence="2 3">
    <name type="scientific">Rurimicrobium arvi</name>
    <dbReference type="NCBI Taxonomy" id="2049916"/>
    <lineage>
        <taxon>Bacteria</taxon>
        <taxon>Pseudomonadati</taxon>
        <taxon>Bacteroidota</taxon>
        <taxon>Chitinophagia</taxon>
        <taxon>Chitinophagales</taxon>
        <taxon>Chitinophagaceae</taxon>
        <taxon>Rurimicrobium</taxon>
    </lineage>
</organism>
<name>A0ABP8MU54_9BACT</name>
<keyword evidence="3" id="KW-1185">Reference proteome</keyword>
<accession>A0ABP8MU54</accession>
<evidence type="ECO:0000259" key="1">
    <source>
        <dbReference type="Pfam" id="PF18962"/>
    </source>
</evidence>
<dbReference type="InterPro" id="IPR026444">
    <property type="entry name" value="Secre_tail"/>
</dbReference>
<protein>
    <recommendedName>
        <fullName evidence="1">Secretion system C-terminal sorting domain-containing protein</fullName>
    </recommendedName>
</protein>
<reference evidence="3" key="1">
    <citation type="journal article" date="2019" name="Int. J. Syst. Evol. Microbiol.">
        <title>The Global Catalogue of Microorganisms (GCM) 10K type strain sequencing project: providing services to taxonomists for standard genome sequencing and annotation.</title>
        <authorList>
            <consortium name="The Broad Institute Genomics Platform"/>
            <consortium name="The Broad Institute Genome Sequencing Center for Infectious Disease"/>
            <person name="Wu L."/>
            <person name="Ma J."/>
        </authorList>
    </citation>
    <scope>NUCLEOTIDE SEQUENCE [LARGE SCALE GENOMIC DNA]</scope>
    <source>
        <strain evidence="3">JCM 31921</strain>
    </source>
</reference>
<sequence>MYNPFVRYDAGRSTAKTTALSLPFFEDFDGYDIIPDTTRWTGRQVYVNNTMCYNPVSRGCATFDALSQYGMPYDTTNPYITRYADSLTSKSIDLSSYNPGDSLYLSFVYQPGGNGFLPDRYDSLMLYFKPRTGAVWKKVWGISDTVNHDFFQAMIPVTDTSFFHADFQFRFVNKASIGINDDIWNVDYIQLAAGRNRNDTMINDVAFVQDPSPLLGDYTSMPYRQYIAASGSERAVSIGSAIRNNFTTAQSTSGTGFIATDNSGSVLTTASTGSKTIGGRSTTTVSTGTYSATPSAGINDRISFGHTFWMNPVSGDNHRNNDTITGSQVFDNYLAYDDGTAEMSYYLNLFPTLPGKLAIEHHLNKPDTLRGVAIYFGRQVPTASYKYVSLMVYESIAYGGSTTDKVLYQLDNQQPRYRDTINHFWIYKFDKPVLLPAGTFYIGTTQPALSGSDSLYFGLDRNRKTGNHAYFNVLNVWNASTVDGAIMIRPLLGQDIIPSSVEELSHTENTFKVYPNPASATLQVAIRLQRAAVYSILDIAGKTVATGTLQPDEPAVDISYLQPGSYVLTVSPANQVPLTTHFQKL</sequence>
<comment type="caution">
    <text evidence="2">The sequence shown here is derived from an EMBL/GenBank/DDBJ whole genome shotgun (WGS) entry which is preliminary data.</text>
</comment>
<dbReference type="EMBL" id="BAABEZ010000022">
    <property type="protein sequence ID" value="GAA4456164.1"/>
    <property type="molecule type" value="Genomic_DNA"/>
</dbReference>
<evidence type="ECO:0000313" key="2">
    <source>
        <dbReference type="EMBL" id="GAA4456164.1"/>
    </source>
</evidence>